<reference evidence="2 3" key="1">
    <citation type="submission" date="2023-03" db="EMBL/GenBank/DDBJ databases">
        <title>Bacillus Genome Sequencing.</title>
        <authorList>
            <person name="Dunlap C."/>
        </authorList>
    </citation>
    <scope>NUCLEOTIDE SEQUENCE [LARGE SCALE GENOMIC DNA]</scope>
    <source>
        <strain evidence="2 3">NRS-1717</strain>
    </source>
</reference>
<sequence>MSTQNSEQIEKYVLFNKNHLPFKKNRILQIIIFLFLIGWILTAIRPANWTYYLLENIPMGLIIIILSIFYKRLKLSNFSYLLIALFFLMNAFGAHYDYGKTPIDEWLKDSFEIKGKYYDLIVHFGYGLLMAYPIKQLLSQYTKLHTFWLYIFIFSLIVSLSGTFEIIEMWVHKITHPNNPEKHLGLHRDPFNSQKDMSMVWLGTFLAIVIMIIVNSRKKRR</sequence>
<keyword evidence="3" id="KW-1185">Reference proteome</keyword>
<feature type="transmembrane region" description="Helical" evidence="1">
    <location>
        <begin position="50"/>
        <end position="70"/>
    </location>
</feature>
<gene>
    <name evidence="2" type="ORF">P9271_13000</name>
</gene>
<evidence type="ECO:0000256" key="1">
    <source>
        <dbReference type="SAM" id="Phobius"/>
    </source>
</evidence>
<proteinExistence type="predicted"/>
<name>A0ABU6P142_9BACI</name>
<evidence type="ECO:0000313" key="3">
    <source>
        <dbReference type="Proteomes" id="UP001342826"/>
    </source>
</evidence>
<keyword evidence="1" id="KW-1133">Transmembrane helix</keyword>
<organism evidence="2 3">
    <name type="scientific">Metabacillus fastidiosus</name>
    <dbReference type="NCBI Taxonomy" id="1458"/>
    <lineage>
        <taxon>Bacteria</taxon>
        <taxon>Bacillati</taxon>
        <taxon>Bacillota</taxon>
        <taxon>Bacilli</taxon>
        <taxon>Bacillales</taxon>
        <taxon>Bacillaceae</taxon>
        <taxon>Metabacillus</taxon>
    </lineage>
</organism>
<dbReference type="EMBL" id="JARTFS010000011">
    <property type="protein sequence ID" value="MED4402234.1"/>
    <property type="molecule type" value="Genomic_DNA"/>
</dbReference>
<feature type="transmembrane region" description="Helical" evidence="1">
    <location>
        <begin position="77"/>
        <end position="96"/>
    </location>
</feature>
<feature type="transmembrane region" description="Helical" evidence="1">
    <location>
        <begin position="146"/>
        <end position="167"/>
    </location>
</feature>
<dbReference type="Pfam" id="PF09997">
    <property type="entry name" value="DUF2238"/>
    <property type="match status" value="1"/>
</dbReference>
<comment type="caution">
    <text evidence="2">The sequence shown here is derived from an EMBL/GenBank/DDBJ whole genome shotgun (WGS) entry which is preliminary data.</text>
</comment>
<protein>
    <submittedName>
        <fullName evidence="2">DUF2238 domain-containing protein</fullName>
    </submittedName>
</protein>
<dbReference type="RefSeq" id="WP_066225918.1">
    <property type="nucleotide sequence ID" value="NZ_JARTFQ010000005.1"/>
</dbReference>
<dbReference type="GeneID" id="301139869"/>
<dbReference type="InterPro" id="IPR014509">
    <property type="entry name" value="YjdF-like"/>
</dbReference>
<accession>A0ABU6P142</accession>
<feature type="transmembrane region" description="Helical" evidence="1">
    <location>
        <begin position="116"/>
        <end position="134"/>
    </location>
</feature>
<keyword evidence="1" id="KW-0812">Transmembrane</keyword>
<feature type="transmembrane region" description="Helical" evidence="1">
    <location>
        <begin position="27"/>
        <end position="44"/>
    </location>
</feature>
<keyword evidence="1" id="KW-0472">Membrane</keyword>
<dbReference type="Proteomes" id="UP001342826">
    <property type="component" value="Unassembled WGS sequence"/>
</dbReference>
<feature type="transmembrane region" description="Helical" evidence="1">
    <location>
        <begin position="198"/>
        <end position="216"/>
    </location>
</feature>
<evidence type="ECO:0000313" key="2">
    <source>
        <dbReference type="EMBL" id="MED4402234.1"/>
    </source>
</evidence>